<evidence type="ECO:0000313" key="2">
    <source>
        <dbReference type="Proteomes" id="UP001295740"/>
    </source>
</evidence>
<dbReference type="PANTHER" id="PTHR42085">
    <property type="entry name" value="F-BOX DOMAIN-CONTAINING PROTEIN"/>
    <property type="match status" value="1"/>
</dbReference>
<dbReference type="Proteomes" id="UP001295740">
    <property type="component" value="Unassembled WGS sequence"/>
</dbReference>
<name>A0AAI8VYG1_9PEZI</name>
<comment type="caution">
    <text evidence="1">The sequence shown here is derived from an EMBL/GenBank/DDBJ whole genome shotgun (WGS) entry which is preliminary data.</text>
</comment>
<dbReference type="InterPro" id="IPR038883">
    <property type="entry name" value="AN11006-like"/>
</dbReference>
<organism evidence="1 2">
    <name type="scientific">Anthostomella pinea</name>
    <dbReference type="NCBI Taxonomy" id="933095"/>
    <lineage>
        <taxon>Eukaryota</taxon>
        <taxon>Fungi</taxon>
        <taxon>Dikarya</taxon>
        <taxon>Ascomycota</taxon>
        <taxon>Pezizomycotina</taxon>
        <taxon>Sordariomycetes</taxon>
        <taxon>Xylariomycetidae</taxon>
        <taxon>Xylariales</taxon>
        <taxon>Xylariaceae</taxon>
        <taxon>Anthostomella</taxon>
    </lineage>
</organism>
<dbReference type="PANTHER" id="PTHR42085:SF1">
    <property type="entry name" value="F-BOX DOMAIN-CONTAINING PROTEIN"/>
    <property type="match status" value="1"/>
</dbReference>
<evidence type="ECO:0000313" key="1">
    <source>
        <dbReference type="EMBL" id="CAJ2513034.1"/>
    </source>
</evidence>
<dbReference type="EMBL" id="CAUWAG010000020">
    <property type="protein sequence ID" value="CAJ2513034.1"/>
    <property type="molecule type" value="Genomic_DNA"/>
</dbReference>
<accession>A0AAI8VYG1</accession>
<sequence length="309" mass="35172">MTTTSPATDSKAPRACLLEIPAELRLQIYRHALDSSQLTCEVHPHASGSLDKKWRAPFWIHLPATYLALVQTCRLFRDEAWPLIDGIASWHLRGDRAVEHFVHYLSKTKRVKVTTLTGVETTTYQYMRFLNQFPRLRSVHVRRRAAFIGTLTPAQAGALPFETVIHAFNQDGLDYLGPQGIQHHIDQGRWDEFTAYSGIVFDYLKDTVNAEGFYESLGRFVLPCTLDLVRKTVVKHTDKLVPTQGGLTAFEVWSKRCTRPASAIAEAEHHKFEKDSSPLQVRYASYLGIDPTTVEGPKAPRRSKWQRQE</sequence>
<dbReference type="AlphaFoldDB" id="A0AAI8VYG1"/>
<proteinExistence type="predicted"/>
<keyword evidence="2" id="KW-1185">Reference proteome</keyword>
<gene>
    <name evidence="1" type="ORF">KHLLAP_LOCUS13502</name>
</gene>
<protein>
    <submittedName>
        <fullName evidence="1">Uu.00g011530.m01.CDS01</fullName>
    </submittedName>
</protein>
<reference evidence="1" key="1">
    <citation type="submission" date="2023-10" db="EMBL/GenBank/DDBJ databases">
        <authorList>
            <person name="Hackl T."/>
        </authorList>
    </citation>
    <scope>NUCLEOTIDE SEQUENCE</scope>
</reference>